<keyword evidence="5 7" id="KW-0067">ATP-binding</keyword>
<dbReference type="GO" id="GO:0005829">
    <property type="term" value="C:cytosol"/>
    <property type="evidence" value="ECO:0007669"/>
    <property type="project" value="TreeGrafter"/>
</dbReference>
<evidence type="ECO:0000256" key="2">
    <source>
        <dbReference type="ARBA" id="ARBA00022723"/>
    </source>
</evidence>
<evidence type="ECO:0000256" key="8">
    <source>
        <dbReference type="RuleBase" id="RU363037"/>
    </source>
</evidence>
<dbReference type="InterPro" id="IPR001412">
    <property type="entry name" value="aa-tRNA-synth_I_CS"/>
</dbReference>
<evidence type="ECO:0000256" key="7">
    <source>
        <dbReference type="HAMAP-Rule" id="MF_01428"/>
    </source>
</evidence>
<keyword evidence="1 7" id="KW-0436">Ligase</keyword>
<evidence type="ECO:0000256" key="1">
    <source>
        <dbReference type="ARBA" id="ARBA00022598"/>
    </source>
</evidence>
<proteinExistence type="inferred from homology"/>
<feature type="binding site" evidence="7">
    <location>
        <begin position="20"/>
        <end position="24"/>
    </location>
    <ligand>
        <name>L-glutamate</name>
        <dbReference type="ChEBI" id="CHEBI:29985"/>
    </ligand>
</feature>
<feature type="binding site" evidence="7">
    <location>
        <position position="133"/>
    </location>
    <ligand>
        <name>Zn(2+)</name>
        <dbReference type="ChEBI" id="CHEBI:29105"/>
    </ligand>
</feature>
<dbReference type="InterPro" id="IPR022380">
    <property type="entry name" value="Glu-Q_tRNA(Asp)_Synthase"/>
</dbReference>
<evidence type="ECO:0000256" key="3">
    <source>
        <dbReference type="ARBA" id="ARBA00022741"/>
    </source>
</evidence>
<dbReference type="PRINTS" id="PR00987">
    <property type="entry name" value="TRNASYNTHGLU"/>
</dbReference>
<name>A0A4Q2JW69_9ACTN</name>
<keyword evidence="3 7" id="KW-0547">Nucleotide-binding</keyword>
<evidence type="ECO:0000313" key="11">
    <source>
        <dbReference type="Proteomes" id="UP000293345"/>
    </source>
</evidence>
<dbReference type="NCBIfam" id="TIGR03838">
    <property type="entry name" value="queuosine_YadB"/>
    <property type="match status" value="1"/>
</dbReference>
<keyword evidence="8" id="KW-0648">Protein biosynthesis</keyword>
<dbReference type="InterPro" id="IPR020058">
    <property type="entry name" value="Glu/Gln-tRNA-synth_Ib_cat-dom"/>
</dbReference>
<dbReference type="OrthoDB" id="9807503at2"/>
<evidence type="ECO:0000313" key="10">
    <source>
        <dbReference type="EMBL" id="RXZ53136.1"/>
    </source>
</evidence>
<keyword evidence="11" id="KW-1185">Reference proteome</keyword>
<accession>A0A4Q2JW69</accession>
<reference evidence="10 11" key="1">
    <citation type="submission" date="2019-01" db="EMBL/GenBank/DDBJ databases">
        <title>Senegalimassilia sp. nov. KGMB04484 isolated human feces.</title>
        <authorList>
            <person name="Han K.-I."/>
            <person name="Kim J.-S."/>
            <person name="Lee K.C."/>
            <person name="Suh M.K."/>
            <person name="Eom M.K."/>
            <person name="Lee J.H."/>
            <person name="Park S.-H."/>
            <person name="Kang S.W."/>
            <person name="Park J.-E."/>
            <person name="Oh B.S."/>
            <person name="Yu S.Y."/>
            <person name="Choi S.-H."/>
            <person name="Lee D.H."/>
            <person name="Yoon H."/>
            <person name="Kim B.-Y."/>
            <person name="Lee J.H."/>
            <person name="Lee J.-S."/>
        </authorList>
    </citation>
    <scope>NUCLEOTIDE SEQUENCE [LARGE SCALE GENOMIC DNA]</scope>
    <source>
        <strain evidence="10 11">KGMB04484</strain>
    </source>
</reference>
<dbReference type="GO" id="GO:0006400">
    <property type="term" value="P:tRNA modification"/>
    <property type="evidence" value="ECO:0007669"/>
    <property type="project" value="InterPro"/>
</dbReference>
<dbReference type="GO" id="GO:0005524">
    <property type="term" value="F:ATP binding"/>
    <property type="evidence" value="ECO:0007669"/>
    <property type="project" value="UniProtKB-KW"/>
</dbReference>
<feature type="short sequence motif" description="'HIGH' region" evidence="7">
    <location>
        <begin position="23"/>
        <end position="33"/>
    </location>
</feature>
<dbReference type="Pfam" id="PF00749">
    <property type="entry name" value="tRNA-synt_1c"/>
    <property type="match status" value="1"/>
</dbReference>
<feature type="binding site" evidence="7">
    <location>
        <position position="114"/>
    </location>
    <ligand>
        <name>Zn(2+)</name>
        <dbReference type="ChEBI" id="CHEBI:29105"/>
    </ligand>
</feature>
<keyword evidence="2 7" id="KW-0479">Metal-binding</keyword>
<feature type="binding site" evidence="7">
    <location>
        <position position="56"/>
    </location>
    <ligand>
        <name>L-glutamate</name>
        <dbReference type="ChEBI" id="CHEBI:29985"/>
    </ligand>
</feature>
<evidence type="ECO:0000256" key="5">
    <source>
        <dbReference type="ARBA" id="ARBA00022840"/>
    </source>
</evidence>
<dbReference type="GO" id="GO:0004818">
    <property type="term" value="F:glutamate-tRNA ligase activity"/>
    <property type="evidence" value="ECO:0007669"/>
    <property type="project" value="TreeGrafter"/>
</dbReference>
<keyword evidence="4 7" id="KW-0862">Zinc</keyword>
<dbReference type="GO" id="GO:0006424">
    <property type="term" value="P:glutamyl-tRNA aminoacylation"/>
    <property type="evidence" value="ECO:0007669"/>
    <property type="project" value="InterPro"/>
</dbReference>
<dbReference type="InterPro" id="IPR000924">
    <property type="entry name" value="Glu/Gln-tRNA-synth"/>
</dbReference>
<dbReference type="Proteomes" id="UP000293345">
    <property type="component" value="Unassembled WGS sequence"/>
</dbReference>
<dbReference type="InterPro" id="IPR014729">
    <property type="entry name" value="Rossmann-like_a/b/a_fold"/>
</dbReference>
<dbReference type="PANTHER" id="PTHR43311">
    <property type="entry name" value="GLUTAMATE--TRNA LIGASE"/>
    <property type="match status" value="1"/>
</dbReference>
<comment type="function">
    <text evidence="7">Catalyzes the tRNA-independent activation of glutamate in presence of ATP and the subsequent transfer of glutamate onto a tRNA(Asp). Glutamate is transferred on the 2-amino-5-(4,5-dihydroxy-2-cyclopenten-1-yl) moiety of the queuosine in the wobble position of the QUC anticodon.</text>
</comment>
<sequence length="320" mass="35440">MACPSEIVCKAPANRPVVGRFAPSPTGRMHAGNIFAALMAWLVAKSQDGSIVLRIEDLDRERSKACYVDAVQRDFEALGLTWDKGPYFQHDRDEAYREAFRLLQNKGLVYPCFCSRADLHAASAPHRGEKFVYPGTCKNLTDEQRKERALTRKPAQRLIVPDTVYAFTDLVQGDYRQNLATECGDFLVQRSDQAFAYQLAVVVDDAAQGVTSVVRGVDLLCSTPQQLYLQDVLGLEHPEYAHIPLVVAETNRRLSKRDHDAAIDELLARFGSPEAVIGHIAGITGIAATCEPATPEQLLNGFSLASLPHMFADKVQIAWR</sequence>
<keyword evidence="6 7" id="KW-0030">Aminoacyl-tRNA synthetase</keyword>
<dbReference type="AlphaFoldDB" id="A0A4Q2JW69"/>
<dbReference type="NCBIfam" id="NF004315">
    <property type="entry name" value="PRK05710.1-4"/>
    <property type="match status" value="1"/>
</dbReference>
<comment type="similarity">
    <text evidence="7">Belongs to the class-I aminoacyl-tRNA synthetase family. GluQ subfamily.</text>
</comment>
<feature type="domain" description="Glutamyl/glutaminyl-tRNA synthetase class Ib catalytic" evidence="9">
    <location>
        <begin position="17"/>
        <end position="265"/>
    </location>
</feature>
<feature type="short sequence motif" description="'KMSKS' region" evidence="7">
    <location>
        <begin position="253"/>
        <end position="257"/>
    </location>
</feature>
<feature type="binding site" evidence="7">
    <location>
        <position position="256"/>
    </location>
    <ligand>
        <name>ATP</name>
        <dbReference type="ChEBI" id="CHEBI:30616"/>
    </ligand>
</feature>
<feature type="binding site" evidence="7">
    <location>
        <position position="197"/>
    </location>
    <ligand>
        <name>L-glutamate</name>
        <dbReference type="ChEBI" id="CHEBI:29985"/>
    </ligand>
</feature>
<dbReference type="EC" id="6.1.1.-" evidence="7"/>
<dbReference type="GO" id="GO:0008270">
    <property type="term" value="F:zinc ion binding"/>
    <property type="evidence" value="ECO:0007669"/>
    <property type="project" value="UniProtKB-UniRule"/>
</dbReference>
<evidence type="ECO:0000259" key="9">
    <source>
        <dbReference type="Pfam" id="PF00749"/>
    </source>
</evidence>
<dbReference type="PANTHER" id="PTHR43311:SF1">
    <property type="entry name" value="GLUTAMYL-Q TRNA(ASP) SYNTHETASE"/>
    <property type="match status" value="1"/>
</dbReference>
<dbReference type="Gene3D" id="3.40.50.620">
    <property type="entry name" value="HUPs"/>
    <property type="match status" value="1"/>
</dbReference>
<feature type="binding site" evidence="7">
    <location>
        <position position="137"/>
    </location>
    <ligand>
        <name>Zn(2+)</name>
        <dbReference type="ChEBI" id="CHEBI:29105"/>
    </ligand>
</feature>
<dbReference type="SUPFAM" id="SSF52374">
    <property type="entry name" value="Nucleotidylyl transferase"/>
    <property type="match status" value="1"/>
</dbReference>
<dbReference type="NCBIfam" id="NF004314">
    <property type="entry name" value="PRK05710.1-3"/>
    <property type="match status" value="1"/>
</dbReference>
<organism evidence="10 11">
    <name type="scientific">Senegalimassilia faecalis</name>
    <dbReference type="NCBI Taxonomy" id="2509433"/>
    <lineage>
        <taxon>Bacteria</taxon>
        <taxon>Bacillati</taxon>
        <taxon>Actinomycetota</taxon>
        <taxon>Coriobacteriia</taxon>
        <taxon>Coriobacteriales</taxon>
        <taxon>Coriobacteriaceae</taxon>
        <taxon>Senegalimassilia</taxon>
    </lineage>
</organism>
<comment type="caution">
    <text evidence="10">The sequence shown here is derived from an EMBL/GenBank/DDBJ whole genome shotgun (WGS) entry which is preliminary data.</text>
</comment>
<dbReference type="EMBL" id="SDPW01000001">
    <property type="protein sequence ID" value="RXZ53136.1"/>
    <property type="molecule type" value="Genomic_DNA"/>
</dbReference>
<comment type="cofactor">
    <cofactor evidence="7">
        <name>Zn(2+)</name>
        <dbReference type="ChEBI" id="CHEBI:29105"/>
    </cofactor>
    <text evidence="7">Binds 1 zinc ion per subunit.</text>
</comment>
<evidence type="ECO:0000256" key="6">
    <source>
        <dbReference type="ARBA" id="ARBA00023146"/>
    </source>
</evidence>
<evidence type="ECO:0000256" key="4">
    <source>
        <dbReference type="ARBA" id="ARBA00022833"/>
    </source>
</evidence>
<dbReference type="InterPro" id="IPR049940">
    <property type="entry name" value="GluQ/Sye"/>
</dbReference>
<feature type="binding site" evidence="7">
    <location>
        <position position="215"/>
    </location>
    <ligand>
        <name>L-glutamate</name>
        <dbReference type="ChEBI" id="CHEBI:29985"/>
    </ligand>
</feature>
<protein>
    <recommendedName>
        <fullName evidence="7">Glutamyl-Q tRNA(Asp) synthetase</fullName>
        <shortName evidence="7">Glu-Q-RSs</shortName>
        <ecNumber evidence="7">6.1.1.-</ecNumber>
    </recommendedName>
</protein>
<feature type="binding site" evidence="7">
    <location>
        <position position="112"/>
    </location>
    <ligand>
        <name>Zn(2+)</name>
        <dbReference type="ChEBI" id="CHEBI:29105"/>
    </ligand>
</feature>
<dbReference type="HAMAP" id="MF_01428">
    <property type="entry name" value="Glu_Q_tRNA_synth"/>
    <property type="match status" value="1"/>
</dbReference>
<gene>
    <name evidence="7 10" type="primary">gluQ</name>
    <name evidence="10" type="ORF">ET524_00445</name>
</gene>
<dbReference type="PROSITE" id="PS00178">
    <property type="entry name" value="AA_TRNA_LIGASE_I"/>
    <property type="match status" value="1"/>
</dbReference>